<evidence type="ECO:0000313" key="6">
    <source>
        <dbReference type="Proteomes" id="UP000613255"/>
    </source>
</evidence>
<keyword evidence="5" id="KW-0540">Nuclease</keyword>
<dbReference type="GO" id="GO:0003677">
    <property type="term" value="F:DNA binding"/>
    <property type="evidence" value="ECO:0007669"/>
    <property type="project" value="UniProtKB-KW"/>
</dbReference>
<evidence type="ECO:0000256" key="3">
    <source>
        <dbReference type="ARBA" id="ARBA00023125"/>
    </source>
</evidence>
<evidence type="ECO:0000256" key="2">
    <source>
        <dbReference type="ARBA" id="ARBA00022747"/>
    </source>
</evidence>
<dbReference type="Pfam" id="PF01420">
    <property type="entry name" value="Methylase_S"/>
    <property type="match status" value="1"/>
</dbReference>
<keyword evidence="5" id="KW-0378">Hydrolase</keyword>
<dbReference type="SUPFAM" id="SSF116734">
    <property type="entry name" value="DNA methylase specificity domain"/>
    <property type="match status" value="2"/>
</dbReference>
<dbReference type="Gene3D" id="1.10.287.1120">
    <property type="entry name" value="Bipartite methylase S protein"/>
    <property type="match status" value="2"/>
</dbReference>
<accession>A0A934HT32</accession>
<dbReference type="PANTHER" id="PTHR43140:SF1">
    <property type="entry name" value="TYPE I RESTRICTION ENZYME ECOKI SPECIFICITY SUBUNIT"/>
    <property type="match status" value="1"/>
</dbReference>
<dbReference type="Proteomes" id="UP000613255">
    <property type="component" value="Unassembled WGS sequence"/>
</dbReference>
<evidence type="ECO:0000259" key="4">
    <source>
        <dbReference type="Pfam" id="PF01420"/>
    </source>
</evidence>
<dbReference type="PANTHER" id="PTHR43140">
    <property type="entry name" value="TYPE-1 RESTRICTION ENZYME ECOKI SPECIFICITY PROTEIN"/>
    <property type="match status" value="1"/>
</dbReference>
<dbReference type="InterPro" id="IPR000055">
    <property type="entry name" value="Restrct_endonuc_typeI_TRD"/>
</dbReference>
<dbReference type="InterPro" id="IPR044946">
    <property type="entry name" value="Restrct_endonuc_typeI_TRD_sf"/>
</dbReference>
<comment type="caution">
    <text evidence="5">The sequence shown here is derived from an EMBL/GenBank/DDBJ whole genome shotgun (WGS) entry which is preliminary data.</text>
</comment>
<gene>
    <name evidence="5" type="ORF">JAO82_13490</name>
</gene>
<proteinExistence type="inferred from homology"/>
<dbReference type="Gene3D" id="3.90.220.20">
    <property type="entry name" value="DNA methylase specificity domains"/>
    <property type="match status" value="3"/>
</dbReference>
<comment type="similarity">
    <text evidence="1">Belongs to the type-I restriction system S methylase family.</text>
</comment>
<dbReference type="GO" id="GO:0004519">
    <property type="term" value="F:endonuclease activity"/>
    <property type="evidence" value="ECO:0007669"/>
    <property type="project" value="UniProtKB-KW"/>
</dbReference>
<dbReference type="InterPro" id="IPR051212">
    <property type="entry name" value="Type-I_RE_S_subunit"/>
</dbReference>
<keyword evidence="3" id="KW-0238">DNA-binding</keyword>
<reference evidence="5" key="1">
    <citation type="submission" date="2020-12" db="EMBL/GenBank/DDBJ databases">
        <title>Pontibaca salina gen. nov., sp. nov., isolated from marine sediment.</title>
        <authorList>
            <person name="Bo J."/>
            <person name="Wang S."/>
            <person name="Song X."/>
            <person name="Du Z."/>
        </authorList>
    </citation>
    <scope>NUCLEOTIDE SEQUENCE</scope>
    <source>
        <strain evidence="5">S1109L</strain>
    </source>
</reference>
<organism evidence="5 6">
    <name type="scientific">Pontibaca salina</name>
    <dbReference type="NCBI Taxonomy" id="2795731"/>
    <lineage>
        <taxon>Bacteria</taxon>
        <taxon>Pseudomonadati</taxon>
        <taxon>Pseudomonadota</taxon>
        <taxon>Alphaproteobacteria</taxon>
        <taxon>Rhodobacterales</taxon>
        <taxon>Roseobacteraceae</taxon>
        <taxon>Pontibaca</taxon>
    </lineage>
</organism>
<keyword evidence="5" id="KW-0255">Endonuclease</keyword>
<evidence type="ECO:0000256" key="1">
    <source>
        <dbReference type="ARBA" id="ARBA00010923"/>
    </source>
</evidence>
<keyword evidence="6" id="KW-1185">Reference proteome</keyword>
<dbReference type="EMBL" id="JAEIJD010000016">
    <property type="protein sequence ID" value="MBI6630892.1"/>
    <property type="molecule type" value="Genomic_DNA"/>
</dbReference>
<dbReference type="RefSeq" id="WP_198686919.1">
    <property type="nucleotide sequence ID" value="NZ_JAEIJD010000016.1"/>
</dbReference>
<dbReference type="GO" id="GO:0009307">
    <property type="term" value="P:DNA restriction-modification system"/>
    <property type="evidence" value="ECO:0007669"/>
    <property type="project" value="UniProtKB-KW"/>
</dbReference>
<keyword evidence="2" id="KW-0680">Restriction system</keyword>
<protein>
    <submittedName>
        <fullName evidence="5">Restriction endonuclease subunit S</fullName>
    </submittedName>
</protein>
<evidence type="ECO:0000313" key="5">
    <source>
        <dbReference type="EMBL" id="MBI6630892.1"/>
    </source>
</evidence>
<sequence length="436" mass="48581">MNIAAFPKYESYQDSGVKWIGKIPASWDVRRGKWLFKRMDRPVRPEDEIVTCFRDGMVTLRSNRRTEGFTNAMKEHGYQGIRKGDFVIHSMDAFAGAIGVSDSDGKSTPVYSACVPRVAGTVEPAFYAYYMRHIALSGLLVAMAKGIRERSTDFRFNDFADLALAAPPIGEQKAIVAFLDGKCATIDEAVRIKEEQIKLLRERRQILIQQAVTRGLNPDAPMKDSGIDWIGQIPAHWEAVPILAVGEVIDPNPSHRNPEYVDEGFPFISTQEFRPGGAIEIDTPRRVSKKTVEEQEDRCKFAKGSLVFSRKGTIGAVRVLPSGIRLGILDSLCVINPNRRVDPTYLFWTLSSDYLVAQYGPTLRGAALPQLSVGRVRSLKIILPPKDEQPKIVQHLERETGKVENAISIKQDQIAALKEYKTSLINAAVTGKIKVI</sequence>
<dbReference type="AlphaFoldDB" id="A0A934HT32"/>
<name>A0A934HT32_9RHOB</name>
<feature type="domain" description="Type I restriction modification DNA specificity" evidence="4">
    <location>
        <begin position="237"/>
        <end position="399"/>
    </location>
</feature>